<dbReference type="RefSeq" id="WP_071069956.1">
    <property type="nucleotide sequence ID" value="NZ_CP017754.1"/>
</dbReference>
<dbReference type="EMBL" id="CP017754">
    <property type="protein sequence ID" value="AOZ06780.1"/>
    <property type="molecule type" value="Genomic_DNA"/>
</dbReference>
<reference evidence="1 2" key="1">
    <citation type="submission" date="2016-10" db="EMBL/GenBank/DDBJ databases">
        <title>Complete genome sequences of three Cupriavidus strains isolated from various Malaysian environments.</title>
        <authorList>
            <person name="Abdullah A.A.-A."/>
            <person name="Shafie N.A.H."/>
            <person name="Lau N.S."/>
        </authorList>
    </citation>
    <scope>NUCLEOTIDE SEQUENCE [LARGE SCALE GENOMIC DNA]</scope>
    <source>
        <strain evidence="1 2">USMAA1020</strain>
    </source>
</reference>
<gene>
    <name evidence="1" type="ORF">BKK80_13845</name>
</gene>
<organism evidence="1 2">
    <name type="scientific">Cupriavidus malaysiensis</name>
    <dbReference type="NCBI Taxonomy" id="367825"/>
    <lineage>
        <taxon>Bacteria</taxon>
        <taxon>Pseudomonadati</taxon>
        <taxon>Pseudomonadota</taxon>
        <taxon>Betaproteobacteria</taxon>
        <taxon>Burkholderiales</taxon>
        <taxon>Burkholderiaceae</taxon>
        <taxon>Cupriavidus</taxon>
    </lineage>
</organism>
<name>A0ABN4TNG0_9BURK</name>
<protein>
    <recommendedName>
        <fullName evidence="3">DNA-binding protein</fullName>
    </recommendedName>
</protein>
<sequence>MEQLFTDSRSALRFAFSYSTQQYALTPMAKLMRGHVGSGKGLVGNDGAGQAGMLRERLDNALSGLHVAILVARFSPAWLPCDCRSSCCSGRRRNQEWELAIVYLTEELVSVLAGCVSHRQLRRFLIERYFGADKDAFGRKVTMEALADKCGVSRRTATSHDAKLRQYLRGTKGINGIKGQEDLALYLADDALRGAGFLEAAAA</sequence>
<proteinExistence type="predicted"/>
<keyword evidence="2" id="KW-1185">Reference proteome</keyword>
<dbReference type="Proteomes" id="UP000177515">
    <property type="component" value="Chromosome 1"/>
</dbReference>
<evidence type="ECO:0008006" key="3">
    <source>
        <dbReference type="Google" id="ProtNLM"/>
    </source>
</evidence>
<evidence type="ECO:0000313" key="1">
    <source>
        <dbReference type="EMBL" id="AOZ06780.1"/>
    </source>
</evidence>
<evidence type="ECO:0000313" key="2">
    <source>
        <dbReference type="Proteomes" id="UP000177515"/>
    </source>
</evidence>
<accession>A0ABN4TNG0</accession>